<dbReference type="GO" id="GO:0009893">
    <property type="term" value="P:positive regulation of metabolic process"/>
    <property type="evidence" value="ECO:0007669"/>
    <property type="project" value="UniProtKB-ARBA"/>
</dbReference>
<dbReference type="RefSeq" id="XP_025578009.1">
    <property type="nucleotide sequence ID" value="XM_025715483.1"/>
</dbReference>
<dbReference type="GeneID" id="37220348"/>
<dbReference type="Gene3D" id="4.10.240.10">
    <property type="entry name" value="Zn(2)-C6 fungal-type DNA-binding domain"/>
    <property type="match status" value="1"/>
</dbReference>
<evidence type="ECO:0000313" key="10">
    <source>
        <dbReference type="Proteomes" id="UP000249402"/>
    </source>
</evidence>
<dbReference type="InterPro" id="IPR036864">
    <property type="entry name" value="Zn2-C6_fun-type_DNA-bd_sf"/>
</dbReference>
<evidence type="ECO:0000259" key="8">
    <source>
        <dbReference type="PROSITE" id="PS50048"/>
    </source>
</evidence>
<comment type="subcellular location">
    <subcellularLocation>
        <location evidence="1">Nucleus</location>
    </subcellularLocation>
</comment>
<keyword evidence="3" id="KW-0805">Transcription regulation</keyword>
<evidence type="ECO:0000256" key="7">
    <source>
        <dbReference type="SAM" id="MobiDB-lite"/>
    </source>
</evidence>
<dbReference type="InterPro" id="IPR007219">
    <property type="entry name" value="XnlR_reg_dom"/>
</dbReference>
<dbReference type="SMART" id="SM00906">
    <property type="entry name" value="Fungal_trans"/>
    <property type="match status" value="1"/>
</dbReference>
<dbReference type="STRING" id="1448316.A0A395H6Y2"/>
<keyword evidence="4" id="KW-0238">DNA-binding</keyword>
<proteinExistence type="predicted"/>
<reference evidence="9 10" key="1">
    <citation type="submission" date="2018-02" db="EMBL/GenBank/DDBJ databases">
        <title>The genomes of Aspergillus section Nigri reveals drivers in fungal speciation.</title>
        <authorList>
            <consortium name="DOE Joint Genome Institute"/>
            <person name="Vesth T.C."/>
            <person name="Nybo J."/>
            <person name="Theobald S."/>
            <person name="Brandl J."/>
            <person name="Frisvad J.C."/>
            <person name="Nielsen K.F."/>
            <person name="Lyhne E.K."/>
            <person name="Kogle M.E."/>
            <person name="Kuo A."/>
            <person name="Riley R."/>
            <person name="Clum A."/>
            <person name="Nolan M."/>
            <person name="Lipzen A."/>
            <person name="Salamov A."/>
            <person name="Henrissat B."/>
            <person name="Wiebenga A."/>
            <person name="De vries R.P."/>
            <person name="Grigoriev I.V."/>
            <person name="Mortensen U.H."/>
            <person name="Andersen M.R."/>
            <person name="Baker S.E."/>
        </authorList>
    </citation>
    <scope>NUCLEOTIDE SEQUENCE [LARGE SCALE GENOMIC DNA]</scope>
    <source>
        <strain evidence="9 10">CBS 121593</strain>
    </source>
</reference>
<dbReference type="SMART" id="SM00066">
    <property type="entry name" value="GAL4"/>
    <property type="match status" value="1"/>
</dbReference>
<dbReference type="InterPro" id="IPR001138">
    <property type="entry name" value="Zn2Cys6_DnaBD"/>
</dbReference>
<sequence length="666" mass="74022">MAQPSDERPPPALVRRYDVERSCVRCHERKVRCDKATPCSMCVRARVPCRYPGPERMKRRSQRLSTARVGPRLEMLGRGVATINEKECLEINTCEHDLSKSEGPTLGAADVTDRADRSVTPTNGLLVKEGASARYINESLLSRVLEKECDLQSAIDAPANPTDRGDQTQGTDGFDGLLSNPLLTKQISNLHPSRWQAAQLWQVYLNNVDALLKLLHVPTTQPLVFAAINSPGQAPANHTALLFAVYFAAVTSLSSPGTQVILGEDRQSALCKYQRGLEVSLHAASFLDSPTIISLQAISIYLLCRRNHSGGRSRWVLNGLVIRAAQSIGLHRDGGQFHLGALDCEIRRRLWWAIQGFDTRVAEDHGFSTNTDDLRISGDTELPLNVDDRDLDPEMNEAPACRPAWTEMTMFLVTVEMNQAMRRISQECTAMPTRPASERMAWLEQLVETVKTRLHARYLQYCDANIPIQKSALLLGRVCLGKLEVFVRQQDPRGLSAEGSNSTVPIADQTLALACDTIEIGNELKTDELLSNFRWLFCTYTQYHLLTYSLWHLCIRPQTPSAERAWAVVNTSFGLVESWPSPGRKWNVLRKLREKALQIRSACCLPPTQMSHELAMPEPLAGMIGDHDAADLFGGMTEGFFDDEILSYLDPVLLPGLGSGGLPRSL</sequence>
<keyword evidence="6" id="KW-0539">Nucleus</keyword>
<feature type="domain" description="Zn(2)-C6 fungal-type" evidence="8">
    <location>
        <begin position="22"/>
        <end position="51"/>
    </location>
</feature>
<keyword evidence="10" id="KW-1185">Reference proteome</keyword>
<dbReference type="GO" id="GO:0003677">
    <property type="term" value="F:DNA binding"/>
    <property type="evidence" value="ECO:0007669"/>
    <property type="project" value="UniProtKB-KW"/>
</dbReference>
<dbReference type="EMBL" id="KZ824426">
    <property type="protein sequence ID" value="RAL03682.1"/>
    <property type="molecule type" value="Genomic_DNA"/>
</dbReference>
<evidence type="ECO:0000256" key="3">
    <source>
        <dbReference type="ARBA" id="ARBA00023015"/>
    </source>
</evidence>
<dbReference type="CDD" id="cd12148">
    <property type="entry name" value="fungal_TF_MHR"/>
    <property type="match status" value="1"/>
</dbReference>
<dbReference type="SUPFAM" id="SSF57701">
    <property type="entry name" value="Zn2/Cys6 DNA-binding domain"/>
    <property type="match status" value="1"/>
</dbReference>
<dbReference type="OrthoDB" id="424974at2759"/>
<evidence type="ECO:0000256" key="5">
    <source>
        <dbReference type="ARBA" id="ARBA00023163"/>
    </source>
</evidence>
<gene>
    <name evidence="9" type="ORF">BO80DRAFT_349014</name>
</gene>
<dbReference type="AlphaFoldDB" id="A0A395H6Y2"/>
<dbReference type="CDD" id="cd00067">
    <property type="entry name" value="GAL4"/>
    <property type="match status" value="1"/>
</dbReference>
<dbReference type="GO" id="GO:0005634">
    <property type="term" value="C:nucleus"/>
    <property type="evidence" value="ECO:0007669"/>
    <property type="project" value="UniProtKB-SubCell"/>
</dbReference>
<dbReference type="GO" id="GO:0000981">
    <property type="term" value="F:DNA-binding transcription factor activity, RNA polymerase II-specific"/>
    <property type="evidence" value="ECO:0007669"/>
    <property type="project" value="InterPro"/>
</dbReference>
<dbReference type="PANTHER" id="PTHR31001:SF57">
    <property type="entry name" value="ZN(II)2CYS6 TRANSCRIPTION FACTOR (EUROFUNG)"/>
    <property type="match status" value="1"/>
</dbReference>
<evidence type="ECO:0000256" key="1">
    <source>
        <dbReference type="ARBA" id="ARBA00004123"/>
    </source>
</evidence>
<dbReference type="Proteomes" id="UP000249402">
    <property type="component" value="Unassembled WGS sequence"/>
</dbReference>
<evidence type="ECO:0000256" key="4">
    <source>
        <dbReference type="ARBA" id="ARBA00023125"/>
    </source>
</evidence>
<dbReference type="PANTHER" id="PTHR31001">
    <property type="entry name" value="UNCHARACTERIZED TRANSCRIPTIONAL REGULATORY PROTEIN"/>
    <property type="match status" value="1"/>
</dbReference>
<dbReference type="PROSITE" id="PS00463">
    <property type="entry name" value="ZN2_CY6_FUNGAL_1"/>
    <property type="match status" value="1"/>
</dbReference>
<keyword evidence="2" id="KW-0479">Metal-binding</keyword>
<dbReference type="Pfam" id="PF00172">
    <property type="entry name" value="Zn_clus"/>
    <property type="match status" value="1"/>
</dbReference>
<evidence type="ECO:0000256" key="6">
    <source>
        <dbReference type="ARBA" id="ARBA00023242"/>
    </source>
</evidence>
<dbReference type="PROSITE" id="PS50048">
    <property type="entry name" value="ZN2_CY6_FUNGAL_2"/>
    <property type="match status" value="1"/>
</dbReference>
<dbReference type="Pfam" id="PF04082">
    <property type="entry name" value="Fungal_trans"/>
    <property type="match status" value="1"/>
</dbReference>
<dbReference type="GO" id="GO:0006351">
    <property type="term" value="P:DNA-templated transcription"/>
    <property type="evidence" value="ECO:0007669"/>
    <property type="project" value="InterPro"/>
</dbReference>
<evidence type="ECO:0000256" key="2">
    <source>
        <dbReference type="ARBA" id="ARBA00022723"/>
    </source>
</evidence>
<accession>A0A395H6Y2</accession>
<dbReference type="VEuPathDB" id="FungiDB:BO80DRAFT_349014"/>
<feature type="region of interest" description="Disordered" evidence="7">
    <location>
        <begin position="155"/>
        <end position="175"/>
    </location>
</feature>
<keyword evidence="5" id="KW-0804">Transcription</keyword>
<name>A0A395H6Y2_9EURO</name>
<evidence type="ECO:0000313" key="9">
    <source>
        <dbReference type="EMBL" id="RAL03682.1"/>
    </source>
</evidence>
<organism evidence="9 10">
    <name type="scientific">Aspergillus ibericus CBS 121593</name>
    <dbReference type="NCBI Taxonomy" id="1448316"/>
    <lineage>
        <taxon>Eukaryota</taxon>
        <taxon>Fungi</taxon>
        <taxon>Dikarya</taxon>
        <taxon>Ascomycota</taxon>
        <taxon>Pezizomycotina</taxon>
        <taxon>Eurotiomycetes</taxon>
        <taxon>Eurotiomycetidae</taxon>
        <taxon>Eurotiales</taxon>
        <taxon>Aspergillaceae</taxon>
        <taxon>Aspergillus</taxon>
        <taxon>Aspergillus subgen. Circumdati</taxon>
    </lineage>
</organism>
<dbReference type="GO" id="GO:0008270">
    <property type="term" value="F:zinc ion binding"/>
    <property type="evidence" value="ECO:0007669"/>
    <property type="project" value="InterPro"/>
</dbReference>
<protein>
    <submittedName>
        <fullName evidence="9">Putative C6 transcription factor</fullName>
    </submittedName>
</protein>
<dbReference type="InterPro" id="IPR050613">
    <property type="entry name" value="Sec_Metabolite_Reg"/>
</dbReference>